<proteinExistence type="predicted"/>
<dbReference type="Proteomes" id="UP000554482">
    <property type="component" value="Unassembled WGS sequence"/>
</dbReference>
<name>A0A7J6X636_THATH</name>
<comment type="caution">
    <text evidence="1">The sequence shown here is derived from an EMBL/GenBank/DDBJ whole genome shotgun (WGS) entry which is preliminary data.</text>
</comment>
<gene>
    <name evidence="1" type="ORF">FRX31_006580</name>
</gene>
<keyword evidence="2" id="KW-1185">Reference proteome</keyword>
<accession>A0A7J6X636</accession>
<reference evidence="1 2" key="1">
    <citation type="submission" date="2020-06" db="EMBL/GenBank/DDBJ databases">
        <title>Transcriptomic and genomic resources for Thalictrum thalictroides and T. hernandezii: Facilitating candidate gene discovery in an emerging model plant lineage.</title>
        <authorList>
            <person name="Arias T."/>
            <person name="Riano-Pachon D.M."/>
            <person name="Di Stilio V.S."/>
        </authorList>
    </citation>
    <scope>NUCLEOTIDE SEQUENCE [LARGE SCALE GENOMIC DNA]</scope>
    <source>
        <strain evidence="2">cv. WT478/WT964</strain>
        <tissue evidence="1">Leaves</tissue>
    </source>
</reference>
<protein>
    <submittedName>
        <fullName evidence="1">Uncharacterized protein</fullName>
    </submittedName>
</protein>
<dbReference type="AlphaFoldDB" id="A0A7J6X636"/>
<evidence type="ECO:0000313" key="1">
    <source>
        <dbReference type="EMBL" id="KAF5203832.1"/>
    </source>
</evidence>
<organism evidence="1 2">
    <name type="scientific">Thalictrum thalictroides</name>
    <name type="common">Rue-anemone</name>
    <name type="synonym">Anemone thalictroides</name>
    <dbReference type="NCBI Taxonomy" id="46969"/>
    <lineage>
        <taxon>Eukaryota</taxon>
        <taxon>Viridiplantae</taxon>
        <taxon>Streptophyta</taxon>
        <taxon>Embryophyta</taxon>
        <taxon>Tracheophyta</taxon>
        <taxon>Spermatophyta</taxon>
        <taxon>Magnoliopsida</taxon>
        <taxon>Ranunculales</taxon>
        <taxon>Ranunculaceae</taxon>
        <taxon>Thalictroideae</taxon>
        <taxon>Thalictrum</taxon>
    </lineage>
</organism>
<dbReference type="EMBL" id="JABWDY010006190">
    <property type="protein sequence ID" value="KAF5203832.1"/>
    <property type="molecule type" value="Genomic_DNA"/>
</dbReference>
<evidence type="ECO:0000313" key="2">
    <source>
        <dbReference type="Proteomes" id="UP000554482"/>
    </source>
</evidence>
<sequence length="86" mass="9741">MDFPSPLIILVPEYPLSYTYQGKVTTPAWVLNTTSSKPRHYFVTVPPIICEKDSLLVKDSVLVENDEDSSSFDLQMALMVFTFPLI</sequence>